<dbReference type="InterPro" id="IPR015376">
    <property type="entry name" value="Znr_NADH_PPase"/>
</dbReference>
<dbReference type="Pfam" id="PF09297">
    <property type="entry name" value="Zn_ribbon_NUD"/>
    <property type="match status" value="1"/>
</dbReference>
<organism evidence="11 12">
    <name type="scientific">Sharpea azabuensis</name>
    <dbReference type="NCBI Taxonomy" id="322505"/>
    <lineage>
        <taxon>Bacteria</taxon>
        <taxon>Bacillati</taxon>
        <taxon>Bacillota</taxon>
        <taxon>Erysipelotrichia</taxon>
        <taxon>Erysipelotrichales</taxon>
        <taxon>Coprobacillaceae</taxon>
        <taxon>Sharpea</taxon>
    </lineage>
</organism>
<dbReference type="SUPFAM" id="SSF55811">
    <property type="entry name" value="Nudix"/>
    <property type="match status" value="1"/>
</dbReference>
<reference evidence="12" key="1">
    <citation type="submission" date="2016-10" db="EMBL/GenBank/DDBJ databases">
        <authorList>
            <person name="Varghese N."/>
        </authorList>
    </citation>
    <scope>NUCLEOTIDE SEQUENCE [LARGE SCALE GENOMIC DNA]</scope>
    <source>
        <strain evidence="12">DSM 20406</strain>
    </source>
</reference>
<dbReference type="EC" id="3.6.1.22" evidence="4"/>
<keyword evidence="5" id="KW-0479">Metal-binding</keyword>
<evidence type="ECO:0000256" key="7">
    <source>
        <dbReference type="ARBA" id="ARBA00022842"/>
    </source>
</evidence>
<feature type="domain" description="Nudix hydrolase" evidence="10">
    <location>
        <begin position="148"/>
        <end position="272"/>
    </location>
</feature>
<dbReference type="InterPro" id="IPR050241">
    <property type="entry name" value="NAD-cap_RNA_hydrolase_NudC"/>
</dbReference>
<dbReference type="OrthoDB" id="9787476at2"/>
<comment type="similarity">
    <text evidence="3">Belongs to the Nudix hydrolase family. NudC subfamily.</text>
</comment>
<evidence type="ECO:0000256" key="9">
    <source>
        <dbReference type="ARBA" id="ARBA00023679"/>
    </source>
</evidence>
<dbReference type="PROSITE" id="PS51462">
    <property type="entry name" value="NUDIX"/>
    <property type="match status" value="1"/>
</dbReference>
<evidence type="ECO:0000313" key="11">
    <source>
        <dbReference type="EMBL" id="SEI92766.1"/>
    </source>
</evidence>
<gene>
    <name evidence="11" type="ORF">SAMN04487834_103522</name>
</gene>
<dbReference type="Gene3D" id="3.90.79.10">
    <property type="entry name" value="Nucleoside Triphosphate Pyrophosphohydrolase"/>
    <property type="match status" value="1"/>
</dbReference>
<dbReference type="InterPro" id="IPR049734">
    <property type="entry name" value="NudC-like_C"/>
</dbReference>
<evidence type="ECO:0000256" key="4">
    <source>
        <dbReference type="ARBA" id="ARBA00012381"/>
    </source>
</evidence>
<dbReference type="STRING" id="322505.SAMN04487836_13423"/>
<evidence type="ECO:0000256" key="1">
    <source>
        <dbReference type="ARBA" id="ARBA00001946"/>
    </source>
</evidence>
<dbReference type="Gene3D" id="3.90.79.20">
    <property type="match status" value="1"/>
</dbReference>
<dbReference type="EMBL" id="FNYK01000035">
    <property type="protein sequence ID" value="SEI92766.1"/>
    <property type="molecule type" value="Genomic_DNA"/>
</dbReference>
<dbReference type="GO" id="GO:0019677">
    <property type="term" value="P:NAD+ catabolic process"/>
    <property type="evidence" value="ECO:0007669"/>
    <property type="project" value="TreeGrafter"/>
</dbReference>
<accession>A0A1H6UM68</accession>
<sequence length="276" mass="32447">MIQDIEPHQLINPYDHDYEHDVRDDDVIFIFDNKRVLVKEHTDHLVFPIKKELKEKHDYIFLFKIDDIRCYLIRDNEEIEGYVFKDVWSLRTDDKHSASFLYALVTAYQLANWYDNNQYCGRCGDKMIKVKEERALSCPSCGHRVYPRIVPAVIVGIIDGDRICITQYAQGYGHNALVAGFVEIGETIEQTVEREVMEEVGLKVKNIRYYKSQPWGFVDDLLLGFYCDVDGDNTIHMDRNELKIAHFVRREDIVLQPDHLSLTNEMMQRFKEGKTC</sequence>
<dbReference type="PANTHER" id="PTHR42904:SF6">
    <property type="entry name" value="NAD-CAPPED RNA HYDROLASE NUDT12"/>
    <property type="match status" value="1"/>
</dbReference>
<keyword evidence="6" id="KW-0378">Hydrolase</keyword>
<protein>
    <recommendedName>
        <fullName evidence="4">NAD(+) diphosphatase</fullName>
        <ecNumber evidence="4">3.6.1.22</ecNumber>
    </recommendedName>
</protein>
<dbReference type="NCBIfam" id="NF001299">
    <property type="entry name" value="PRK00241.1"/>
    <property type="match status" value="1"/>
</dbReference>
<evidence type="ECO:0000256" key="5">
    <source>
        <dbReference type="ARBA" id="ARBA00022723"/>
    </source>
</evidence>
<keyword evidence="7" id="KW-0460">Magnesium</keyword>
<dbReference type="Proteomes" id="UP000183028">
    <property type="component" value="Unassembled WGS sequence"/>
</dbReference>
<dbReference type="Pfam" id="PF00293">
    <property type="entry name" value="NUDIX"/>
    <property type="match status" value="1"/>
</dbReference>
<comment type="cofactor">
    <cofactor evidence="2">
        <name>Zn(2+)</name>
        <dbReference type="ChEBI" id="CHEBI:29105"/>
    </cofactor>
</comment>
<dbReference type="PROSITE" id="PS00893">
    <property type="entry name" value="NUDIX_BOX"/>
    <property type="match status" value="1"/>
</dbReference>
<dbReference type="GO" id="GO:0006742">
    <property type="term" value="P:NADP+ catabolic process"/>
    <property type="evidence" value="ECO:0007669"/>
    <property type="project" value="TreeGrafter"/>
</dbReference>
<evidence type="ECO:0000259" key="10">
    <source>
        <dbReference type="PROSITE" id="PS51462"/>
    </source>
</evidence>
<dbReference type="GO" id="GO:0035529">
    <property type="term" value="F:NADH pyrophosphatase activity"/>
    <property type="evidence" value="ECO:0007669"/>
    <property type="project" value="TreeGrafter"/>
</dbReference>
<dbReference type="InterPro" id="IPR000086">
    <property type="entry name" value="NUDIX_hydrolase_dom"/>
</dbReference>
<dbReference type="eggNOG" id="COG2816">
    <property type="taxonomic scope" value="Bacteria"/>
</dbReference>
<proteinExistence type="inferred from homology"/>
<dbReference type="InterPro" id="IPR020084">
    <property type="entry name" value="NUDIX_hydrolase_CS"/>
</dbReference>
<name>A0A1H6UM68_9FIRM</name>
<dbReference type="CDD" id="cd03429">
    <property type="entry name" value="NUDIX_NADH_pyrophosphatase_Nudt13"/>
    <property type="match status" value="1"/>
</dbReference>
<keyword evidence="12" id="KW-1185">Reference proteome</keyword>
<evidence type="ECO:0000256" key="8">
    <source>
        <dbReference type="ARBA" id="ARBA00023027"/>
    </source>
</evidence>
<evidence type="ECO:0000313" key="12">
    <source>
        <dbReference type="Proteomes" id="UP000183028"/>
    </source>
</evidence>
<dbReference type="RefSeq" id="WP_074732292.1">
    <property type="nucleotide sequence ID" value="NZ_FOMV01000034.1"/>
</dbReference>
<dbReference type="GO" id="GO:0046872">
    <property type="term" value="F:metal ion binding"/>
    <property type="evidence" value="ECO:0007669"/>
    <property type="project" value="UniProtKB-KW"/>
</dbReference>
<dbReference type="GO" id="GO:0005829">
    <property type="term" value="C:cytosol"/>
    <property type="evidence" value="ECO:0007669"/>
    <property type="project" value="TreeGrafter"/>
</dbReference>
<keyword evidence="8" id="KW-0520">NAD</keyword>
<evidence type="ECO:0000256" key="2">
    <source>
        <dbReference type="ARBA" id="ARBA00001947"/>
    </source>
</evidence>
<dbReference type="AlphaFoldDB" id="A0A1H6UM68"/>
<evidence type="ECO:0000256" key="6">
    <source>
        <dbReference type="ARBA" id="ARBA00022801"/>
    </source>
</evidence>
<comment type="catalytic activity">
    <reaction evidence="9">
        <text>a 5'-end NAD(+)-phospho-ribonucleoside in mRNA + H2O = a 5'-end phospho-adenosine-phospho-ribonucleoside in mRNA + beta-nicotinamide D-ribonucleotide + 2 H(+)</text>
        <dbReference type="Rhea" id="RHEA:60876"/>
        <dbReference type="Rhea" id="RHEA-COMP:15698"/>
        <dbReference type="Rhea" id="RHEA-COMP:15719"/>
        <dbReference type="ChEBI" id="CHEBI:14649"/>
        <dbReference type="ChEBI" id="CHEBI:15377"/>
        <dbReference type="ChEBI" id="CHEBI:15378"/>
        <dbReference type="ChEBI" id="CHEBI:144029"/>
        <dbReference type="ChEBI" id="CHEBI:144051"/>
    </reaction>
    <physiologicalReaction direction="left-to-right" evidence="9">
        <dbReference type="Rhea" id="RHEA:60877"/>
    </physiologicalReaction>
</comment>
<dbReference type="InterPro" id="IPR015797">
    <property type="entry name" value="NUDIX_hydrolase-like_dom_sf"/>
</dbReference>
<comment type="cofactor">
    <cofactor evidence="1">
        <name>Mg(2+)</name>
        <dbReference type="ChEBI" id="CHEBI:18420"/>
    </cofactor>
</comment>
<evidence type="ECO:0000256" key="3">
    <source>
        <dbReference type="ARBA" id="ARBA00009595"/>
    </source>
</evidence>
<dbReference type="PANTHER" id="PTHR42904">
    <property type="entry name" value="NUDIX HYDROLASE, NUDC SUBFAMILY"/>
    <property type="match status" value="1"/>
</dbReference>